<evidence type="ECO:0000256" key="4">
    <source>
        <dbReference type="ARBA" id="ARBA00023163"/>
    </source>
</evidence>
<feature type="region of interest" description="Disordered" evidence="7">
    <location>
        <begin position="486"/>
        <end position="510"/>
    </location>
</feature>
<reference evidence="9" key="1">
    <citation type="submission" date="2024-02" db="EMBL/GenBank/DDBJ databases">
        <authorList>
            <consortium name="ELIXIR-Norway"/>
            <consortium name="Elixir Norway"/>
        </authorList>
    </citation>
    <scope>NUCLEOTIDE SEQUENCE</scope>
</reference>
<feature type="compositionally biased region" description="Basic and acidic residues" evidence="7">
    <location>
        <begin position="489"/>
        <end position="502"/>
    </location>
</feature>
<feature type="region of interest" description="Disordered" evidence="7">
    <location>
        <begin position="916"/>
        <end position="950"/>
    </location>
</feature>
<evidence type="ECO:0000259" key="8">
    <source>
        <dbReference type="SMART" id="SM00333"/>
    </source>
</evidence>
<proteinExistence type="inferred from homology"/>
<keyword evidence="5 6" id="KW-0539">Nucleus</keyword>
<feature type="region of interest" description="Disordered" evidence="7">
    <location>
        <begin position="874"/>
        <end position="895"/>
    </location>
</feature>
<protein>
    <recommendedName>
        <fullName evidence="6">Enhancer of polycomb-like protein</fullName>
    </recommendedName>
</protein>
<dbReference type="InterPro" id="IPR019542">
    <property type="entry name" value="Enhancer_polycomb-like_N"/>
</dbReference>
<dbReference type="InterPro" id="IPR024943">
    <property type="entry name" value="Enhancer_polycomb"/>
</dbReference>
<dbReference type="SMART" id="SM00333">
    <property type="entry name" value="TUDOR"/>
    <property type="match status" value="1"/>
</dbReference>
<accession>A0ABP0X729</accession>
<gene>
    <name evidence="9" type="ORF">CSSPJE1EN1_LOCUS20388</name>
</gene>
<feature type="compositionally biased region" description="Polar residues" evidence="7">
    <location>
        <begin position="938"/>
        <end position="950"/>
    </location>
</feature>
<dbReference type="PANTHER" id="PTHR14898">
    <property type="entry name" value="ENHANCER OF POLYCOMB"/>
    <property type="match status" value="1"/>
</dbReference>
<dbReference type="Pfam" id="PF10513">
    <property type="entry name" value="EPL1"/>
    <property type="match status" value="1"/>
</dbReference>
<name>A0ABP0X729_9BRYO</name>
<evidence type="ECO:0000256" key="5">
    <source>
        <dbReference type="ARBA" id="ARBA00023242"/>
    </source>
</evidence>
<feature type="region of interest" description="Disordered" evidence="7">
    <location>
        <begin position="1036"/>
        <end position="1070"/>
    </location>
</feature>
<organism evidence="9 10">
    <name type="scientific">Sphagnum jensenii</name>
    <dbReference type="NCBI Taxonomy" id="128206"/>
    <lineage>
        <taxon>Eukaryota</taxon>
        <taxon>Viridiplantae</taxon>
        <taxon>Streptophyta</taxon>
        <taxon>Embryophyta</taxon>
        <taxon>Bryophyta</taxon>
        <taxon>Sphagnophytina</taxon>
        <taxon>Sphagnopsida</taxon>
        <taxon>Sphagnales</taxon>
        <taxon>Sphagnaceae</taxon>
        <taxon>Sphagnum</taxon>
    </lineage>
</organism>
<evidence type="ECO:0000256" key="2">
    <source>
        <dbReference type="ARBA" id="ARBA00008035"/>
    </source>
</evidence>
<evidence type="ECO:0000256" key="6">
    <source>
        <dbReference type="RuleBase" id="RU361124"/>
    </source>
</evidence>
<keyword evidence="3 6" id="KW-0805">Transcription regulation</keyword>
<dbReference type="InterPro" id="IPR002999">
    <property type="entry name" value="Tudor"/>
</dbReference>
<evidence type="ECO:0000256" key="3">
    <source>
        <dbReference type="ARBA" id="ARBA00023015"/>
    </source>
</evidence>
<evidence type="ECO:0000256" key="1">
    <source>
        <dbReference type="ARBA" id="ARBA00004123"/>
    </source>
</evidence>
<keyword evidence="4 6" id="KW-0804">Transcription</keyword>
<dbReference type="Gene3D" id="2.30.30.140">
    <property type="match status" value="1"/>
</dbReference>
<evidence type="ECO:0000256" key="7">
    <source>
        <dbReference type="SAM" id="MobiDB-lite"/>
    </source>
</evidence>
<dbReference type="EMBL" id="OZ020101">
    <property type="protein sequence ID" value="CAK9274910.1"/>
    <property type="molecule type" value="Genomic_DNA"/>
</dbReference>
<keyword evidence="10" id="KW-1185">Reference proteome</keyword>
<dbReference type="CDD" id="cd20404">
    <property type="entry name" value="Tudor_Agenet_AtEML-like"/>
    <property type="match status" value="1"/>
</dbReference>
<evidence type="ECO:0000313" key="10">
    <source>
        <dbReference type="Proteomes" id="UP001497444"/>
    </source>
</evidence>
<comment type="subcellular location">
    <subcellularLocation>
        <location evidence="1 6">Nucleus</location>
    </subcellularLocation>
</comment>
<evidence type="ECO:0000313" key="9">
    <source>
        <dbReference type="EMBL" id="CAK9274910.1"/>
    </source>
</evidence>
<comment type="similarity">
    <text evidence="2 6">Belongs to the enhancer of polycomb family.</text>
</comment>
<sequence length="1840" mass="199614">MSRRSRERRAMKNAKDIEVATGTAAAGGGSFVDVVSTSKNVEASTTVASKIGKTAAKRNDRRGRASNLATNGKAVRIGGGTVVEENLVLHDEQAMETTPSIPYSPSQATATVPAKVAGGNAIDNQMLVGESCSEDGAHLVCDSGAAAAAAALVVCHNGSATTRMMPDNGVVATTVPKQSIGGRALRPRQATTTLFKATTKRSGPFQEVVLCDADVKRIVGRRIKVFWPLDSKWYYGEVKAYNSARKLHKIVYDDKDEEWLKLQKEQFKLQVLEGEVFGAQLSVVATHSSDRSADTQKAARVSARRFKASSERGENGVPATPLTDAVLVSSDGLADHPDLELSSRARNLSKLLGQEDVVPAAGPDAPQSTEKVAALDHLATVEERMLLGDSLIVGNGSLDHRHTSLLSDSKPGTLTEDQDDSSSPDQQTSGRFLSERSSDDGGACESAKSLTCSKWDGSVEPDAVLTKKQPLAANVGDVLSEIKQSSGVLEEKPGERLEKEEVPPTTENECADHCTPDAEQTELMATHMVPGFKLHEVNESANSLPLSVDASPVCPPSLSDMMDGTRIAQEGSVLKDMGNVLVAASLPLDPHLSLCMADGVVENGLSINTKPSSETSLPKLITIGQSEDCSAFALMTSTWESKEHDMVRTRDKELLGEVMPRQCRKRKRSHPARLVADRPGIVSTCETWQPQILVREDRHFTKYIGTYLVHVACLISLQHYESLEVSSTDIWRTILPLKLSIFPVSFIDGFGRRVKQAVLTDSQKEHWLVPGVLANDRDLLSADEIEAKGEVSVTLDELSATKLVEPPDISAVQTGGGLADDISQEQAAHMDPCNRTNANEKCVIEYDQAQFIHSSHVDDGQAVCPDVRMEITQTPSELQLGSPSELDSKKSEQQESVYKSGLESFEAVVVKSHEGCSLSEKQRQTTDTDETLGDPADHSTTGLHISSNTPDVDIALGGKKHIESKEACAYAVVKSRFSCGSRITESGSAFARSRKRAKHIPKHNMECCATVAEEKIHEMPSSDPGGMLPAKQQKVQAESNTRDNGGSVGLSECEVDGGMSGNGEPKQVGSELPRVNVLKLWRCPTNKTQWRVATSPCVLERGANLSHDSAEPLTPAPTADRKRPFVHCPESLQSESPEENGQSIVYPEDLGNFDNETSVSPTVQSLNLKGKEIWSNCDASSIQGGICISKKRPRIGSISPVSSDDAGGSFSRADELYQHRHPMDQSDLQGAEFANSGCNANVLIVEIDKGWREIGASVELQLCEGQGWMLVVSIGRESVYTHKAEQSIPSGTTNRYTHAMMWKGGKGWSLEFEDRKQWQVFKEMHEECFQRNARAASVRHIPIPGVTHVEDFSTKGPECQFTRPSAKYIGQVENEVELALANTQVVYDMDSEDEQWLVQVNKQKDSADCTTTEPFVAEETLERLMDKLEKGAFVKQQDSVELVSAEFAGELCQGLASEEVINLVYAYWSGKRDRKGMALVRHFQPAPWEIYQKQMQMWQDQFMQLQQQSLTASKQQLLQQCRRPPLFAFCLRPRGLEARRILQKQRSHRKQSVNGNATRNWISVGSMDGALDSPSKRDYCAEPVNGLYLGLTSHGGPRPTEEALRATLADPFNGYAGEADVPGWSMPMSELGNAVISEIPQKKFCKSKKASRKVRRLRRLAAAQESRRRAQLPSNISTGKVPDVAVAAAIARSGAEAARARAQALYAVADAAMHRAVVAVIAAGAFQTADQEPVKEERMANGGASGLSFGSWRRAVPNSVSKCLNPQGLSGQQALASEVDDALLPVASWSQELGAGLGSHLLDKDALSVGTAQTGHGEGLVTTGGLGLMRNESMMAMLTM</sequence>
<feature type="domain" description="Tudor" evidence="8">
    <location>
        <begin position="215"/>
        <end position="273"/>
    </location>
</feature>
<feature type="region of interest" description="Disordered" evidence="7">
    <location>
        <begin position="402"/>
        <end position="447"/>
    </location>
</feature>
<dbReference type="Proteomes" id="UP001497444">
    <property type="component" value="Chromosome 6"/>
</dbReference>